<reference evidence="3 4" key="1">
    <citation type="submission" date="2024-02" db="EMBL/GenBank/DDBJ databases">
        <title>De novo assembly and annotation of 12 fungi associated with fruit tree decline syndrome in Ontario, Canada.</title>
        <authorList>
            <person name="Sulman M."/>
            <person name="Ellouze W."/>
            <person name="Ilyukhin E."/>
        </authorList>
    </citation>
    <scope>NUCLEOTIDE SEQUENCE [LARGE SCALE GENOMIC DNA]</scope>
    <source>
        <strain evidence="3 4">M169</strain>
    </source>
</reference>
<dbReference type="InterPro" id="IPR052292">
    <property type="entry name" value="Glucose_repression_reg"/>
</dbReference>
<name>A0ABR1PLB1_DIAER</name>
<feature type="region of interest" description="Disordered" evidence="1">
    <location>
        <begin position="387"/>
        <end position="544"/>
    </location>
</feature>
<keyword evidence="4" id="KW-1185">Reference proteome</keyword>
<dbReference type="EMBL" id="JAKNSF020000004">
    <property type="protein sequence ID" value="KAK7739472.1"/>
    <property type="molecule type" value="Genomic_DNA"/>
</dbReference>
<feature type="region of interest" description="Disordered" evidence="1">
    <location>
        <begin position="348"/>
        <end position="373"/>
    </location>
</feature>
<feature type="compositionally biased region" description="Pro residues" evidence="1">
    <location>
        <begin position="121"/>
        <end position="133"/>
    </location>
</feature>
<feature type="compositionally biased region" description="Acidic residues" evidence="1">
    <location>
        <begin position="390"/>
        <end position="399"/>
    </location>
</feature>
<evidence type="ECO:0000256" key="1">
    <source>
        <dbReference type="SAM" id="MobiDB-lite"/>
    </source>
</evidence>
<feature type="compositionally biased region" description="Polar residues" evidence="1">
    <location>
        <begin position="528"/>
        <end position="538"/>
    </location>
</feature>
<evidence type="ECO:0000259" key="2">
    <source>
        <dbReference type="Pfam" id="PF08550"/>
    </source>
</evidence>
<feature type="compositionally biased region" description="Basic residues" evidence="1">
    <location>
        <begin position="418"/>
        <end position="433"/>
    </location>
</feature>
<dbReference type="InterPro" id="IPR013860">
    <property type="entry name" value="AreA_GATA"/>
</dbReference>
<dbReference type="Proteomes" id="UP001430848">
    <property type="component" value="Unassembled WGS sequence"/>
</dbReference>
<feature type="domain" description="Nitrogen regulatory protein areA GATA-like" evidence="2">
    <location>
        <begin position="192"/>
        <end position="220"/>
    </location>
</feature>
<feature type="compositionally biased region" description="Low complexity" evidence="1">
    <location>
        <begin position="469"/>
        <end position="478"/>
    </location>
</feature>
<feature type="compositionally biased region" description="Polar residues" evidence="1">
    <location>
        <begin position="479"/>
        <end position="488"/>
    </location>
</feature>
<organism evidence="3 4">
    <name type="scientific">Diaporthe eres</name>
    <name type="common">Phomopsis oblonga</name>
    <dbReference type="NCBI Taxonomy" id="83184"/>
    <lineage>
        <taxon>Eukaryota</taxon>
        <taxon>Fungi</taxon>
        <taxon>Dikarya</taxon>
        <taxon>Ascomycota</taxon>
        <taxon>Pezizomycotina</taxon>
        <taxon>Sordariomycetes</taxon>
        <taxon>Sordariomycetidae</taxon>
        <taxon>Diaporthales</taxon>
        <taxon>Diaporthaceae</taxon>
        <taxon>Diaporthe</taxon>
        <taxon>Diaporthe eres species complex</taxon>
    </lineage>
</organism>
<proteinExistence type="predicted"/>
<evidence type="ECO:0000313" key="3">
    <source>
        <dbReference type="EMBL" id="KAK7739472.1"/>
    </source>
</evidence>
<feature type="region of interest" description="Disordered" evidence="1">
    <location>
        <begin position="16"/>
        <end position="43"/>
    </location>
</feature>
<feature type="compositionally biased region" description="Low complexity" evidence="1">
    <location>
        <begin position="142"/>
        <end position="155"/>
    </location>
</feature>
<evidence type="ECO:0000313" key="4">
    <source>
        <dbReference type="Proteomes" id="UP001430848"/>
    </source>
</evidence>
<dbReference type="PANTHER" id="PTHR28051">
    <property type="entry name" value="PROTEIN MTL1-RELATED"/>
    <property type="match status" value="1"/>
</dbReference>
<feature type="compositionally biased region" description="Polar residues" evidence="1">
    <location>
        <begin position="266"/>
        <end position="278"/>
    </location>
</feature>
<gene>
    <name evidence="3" type="primary">REG1_1</name>
    <name evidence="3" type="ORF">SLS63_001817</name>
</gene>
<feature type="compositionally biased region" description="Polar residues" evidence="1">
    <location>
        <begin position="351"/>
        <end position="368"/>
    </location>
</feature>
<feature type="compositionally biased region" description="Basic and acidic residues" evidence="1">
    <location>
        <begin position="255"/>
        <end position="264"/>
    </location>
</feature>
<feature type="region of interest" description="Disordered" evidence="1">
    <location>
        <begin position="115"/>
        <end position="162"/>
    </location>
</feature>
<dbReference type="Pfam" id="PF08550">
    <property type="entry name" value="GATA_AreA"/>
    <property type="match status" value="1"/>
</dbReference>
<comment type="caution">
    <text evidence="3">The sequence shown here is derived from an EMBL/GenBank/DDBJ whole genome shotgun (WGS) entry which is preliminary data.</text>
</comment>
<feature type="region of interest" description="Disordered" evidence="1">
    <location>
        <begin position="254"/>
        <end position="281"/>
    </location>
</feature>
<protein>
    <submittedName>
        <fullName evidence="3">Protein phosphatase regulator</fullName>
    </submittedName>
</protein>
<dbReference type="PANTHER" id="PTHR28051:SF1">
    <property type="entry name" value="PROTEIN MTL1-RELATED"/>
    <property type="match status" value="1"/>
</dbReference>
<feature type="compositionally biased region" description="Acidic residues" evidence="1">
    <location>
        <begin position="494"/>
        <end position="509"/>
    </location>
</feature>
<feature type="region of interest" description="Disordered" evidence="1">
    <location>
        <begin position="60"/>
        <end position="91"/>
    </location>
</feature>
<sequence length="609" mass="66754">MAVVITSEESSYFAPSMLRRSHSQTRFGPRQTGGLHGSSSASRIHDLYPQPVKIYGDSQLSTAPSSPQTIHASTADHSCSSTPASNLSLSTDSEGCDNGLLHDLGDESDIVFPTYNAYLGPPTPEELEPPPSPRTANSPGYETSTTTSNPETPESYCDPTGGAVDDTAVGAQPTRHVDYLSHDWKEEDIWSSWKHIISNRDGFGGNSARLENASWRTWIKAKNNLKTVSPETLNWLKDCDVTWLYGPLLTGKTSDLSRPKHDETSAGLSKSNSFIQSQSKKKPILKKRSMSEIMLQKSLSSSSLIKQAAAAVQAQQKEMPRGIRVSPRPRFERAATDYVTFPFSSRRLSRDQLSTGPSTSTSGVISPNSERKHIHFNEKVEQCIAVDIKGDDDDDDDVDTDRYNYGSDSDDGIMMKKATTKRRRPILRRKTSSHGKAEKKSINMLPPTTLKYREDTPEPPETAMKHSYRSPVMSPSSSQETLRPSKPSSKMFFVDDEDDDDDEEDDCAEFSDGLRSPPPGGLSASGFRRTTSSSSLNAAPSGMRRTESGMFMPYEEGETASEGIVGFVLDTVNTARDIAQYVPSAPRTLLGSAIRTEGNPPRLSVAQVC</sequence>
<accession>A0ABR1PLB1</accession>